<feature type="compositionally biased region" description="Polar residues" evidence="6">
    <location>
        <begin position="419"/>
        <end position="435"/>
    </location>
</feature>
<evidence type="ECO:0000256" key="5">
    <source>
        <dbReference type="ARBA" id="ARBA00023212"/>
    </source>
</evidence>
<dbReference type="PROSITE" id="PS50057">
    <property type="entry name" value="FERM_3"/>
    <property type="match status" value="1"/>
</dbReference>
<feature type="region of interest" description="Disordered" evidence="6">
    <location>
        <begin position="508"/>
        <end position="570"/>
    </location>
</feature>
<dbReference type="GO" id="GO:0031032">
    <property type="term" value="P:actomyosin structure organization"/>
    <property type="evidence" value="ECO:0007669"/>
    <property type="project" value="TreeGrafter"/>
</dbReference>
<dbReference type="PIRSF" id="PIRSF002304">
    <property type="entry name" value="Membrane_skeletal_4_1"/>
    <property type="match status" value="1"/>
</dbReference>
<dbReference type="SUPFAM" id="SSF50729">
    <property type="entry name" value="PH domain-like"/>
    <property type="match status" value="1"/>
</dbReference>
<dbReference type="GO" id="GO:0005856">
    <property type="term" value="C:cytoskeleton"/>
    <property type="evidence" value="ECO:0007669"/>
    <property type="project" value="UniProtKB-SubCell"/>
</dbReference>
<dbReference type="Gene3D" id="2.30.29.30">
    <property type="entry name" value="Pleckstrin-homology domain (PH domain)/Phosphotyrosine-binding domain (PTB)"/>
    <property type="match status" value="1"/>
</dbReference>
<evidence type="ECO:0000256" key="3">
    <source>
        <dbReference type="ARBA" id="ARBA00022553"/>
    </source>
</evidence>
<keyword evidence="5" id="KW-0206">Cytoskeleton</keyword>
<evidence type="ECO:0000313" key="9">
    <source>
        <dbReference type="Proteomes" id="UP001346869"/>
    </source>
</evidence>
<dbReference type="Pfam" id="PF09380">
    <property type="entry name" value="FERM_C"/>
    <property type="match status" value="1"/>
</dbReference>
<evidence type="ECO:0000313" key="8">
    <source>
        <dbReference type="EMBL" id="KAK5850321.1"/>
    </source>
</evidence>
<dbReference type="InterPro" id="IPR018980">
    <property type="entry name" value="FERM_PH-like_C"/>
</dbReference>
<dbReference type="Pfam" id="PF00373">
    <property type="entry name" value="FERM_M"/>
    <property type="match status" value="1"/>
</dbReference>
<dbReference type="InterPro" id="IPR019749">
    <property type="entry name" value="Band_41_domain"/>
</dbReference>
<comment type="subcellular location">
    <subcellularLocation>
        <location evidence="1">Cytoplasm</location>
        <location evidence="1">Cytoskeleton</location>
    </subcellularLocation>
</comment>
<dbReference type="SMART" id="SM01196">
    <property type="entry name" value="FERM_C"/>
    <property type="match status" value="1"/>
</dbReference>
<feature type="compositionally biased region" description="Low complexity" evidence="6">
    <location>
        <begin position="34"/>
        <end position="50"/>
    </location>
</feature>
<organism evidence="8 9">
    <name type="scientific">Eleginops maclovinus</name>
    <name type="common">Patagonian blennie</name>
    <name type="synonym">Eleginus maclovinus</name>
    <dbReference type="NCBI Taxonomy" id="56733"/>
    <lineage>
        <taxon>Eukaryota</taxon>
        <taxon>Metazoa</taxon>
        <taxon>Chordata</taxon>
        <taxon>Craniata</taxon>
        <taxon>Vertebrata</taxon>
        <taxon>Euteleostomi</taxon>
        <taxon>Actinopterygii</taxon>
        <taxon>Neopterygii</taxon>
        <taxon>Teleostei</taxon>
        <taxon>Neoteleostei</taxon>
        <taxon>Acanthomorphata</taxon>
        <taxon>Eupercaria</taxon>
        <taxon>Perciformes</taxon>
        <taxon>Notothenioidei</taxon>
        <taxon>Eleginopidae</taxon>
        <taxon>Eleginops</taxon>
    </lineage>
</organism>
<reference evidence="8 9" key="1">
    <citation type="journal article" date="2023" name="Genes (Basel)">
        <title>Chromosome-Level Genome Assembly and Circadian Gene Repertoire of the Patagonia Blennie Eleginops maclovinus-The Closest Ancestral Proxy of Antarctic Cryonotothenioids.</title>
        <authorList>
            <person name="Cheng C.C."/>
            <person name="Rivera-Colon A.G."/>
            <person name="Minhas B.F."/>
            <person name="Wilson L."/>
            <person name="Rayamajhi N."/>
            <person name="Vargas-Chacoff L."/>
            <person name="Catchen J.M."/>
        </authorList>
    </citation>
    <scope>NUCLEOTIDE SEQUENCE [LARGE SCALE GENOMIC DNA]</scope>
    <source>
        <strain evidence="8">JMC-PN-2008</strain>
    </source>
</reference>
<dbReference type="InterPro" id="IPR014847">
    <property type="entry name" value="FA"/>
</dbReference>
<evidence type="ECO:0000256" key="1">
    <source>
        <dbReference type="ARBA" id="ARBA00004245"/>
    </source>
</evidence>
<feature type="region of interest" description="Disordered" evidence="6">
    <location>
        <begin position="602"/>
        <end position="639"/>
    </location>
</feature>
<evidence type="ECO:0000259" key="7">
    <source>
        <dbReference type="PROSITE" id="PS50057"/>
    </source>
</evidence>
<feature type="region of interest" description="Disordered" evidence="6">
    <location>
        <begin position="412"/>
        <end position="441"/>
    </location>
</feature>
<reference evidence="8 9" key="2">
    <citation type="journal article" date="2023" name="Mol. Biol. Evol.">
        <title>Genomics of Secondarily Temperate Adaptation in the Only Non-Antarctic Icefish.</title>
        <authorList>
            <person name="Rivera-Colon A.G."/>
            <person name="Rayamajhi N."/>
            <person name="Minhas B.F."/>
            <person name="Madrigal G."/>
            <person name="Bilyk K.T."/>
            <person name="Yoon V."/>
            <person name="Hune M."/>
            <person name="Gregory S."/>
            <person name="Cheng C.H.C."/>
            <person name="Catchen J.M."/>
        </authorList>
    </citation>
    <scope>NUCLEOTIDE SEQUENCE [LARGE SCALE GENOMIC DNA]</scope>
    <source>
        <strain evidence="8">JMC-PN-2008</strain>
    </source>
</reference>
<feature type="region of interest" description="Disordered" evidence="6">
    <location>
        <begin position="1"/>
        <end position="50"/>
    </location>
</feature>
<dbReference type="PROSITE" id="PS00661">
    <property type="entry name" value="FERM_2"/>
    <property type="match status" value="1"/>
</dbReference>
<dbReference type="GO" id="GO:0003779">
    <property type="term" value="F:actin binding"/>
    <property type="evidence" value="ECO:0007669"/>
    <property type="project" value="UniProtKB-KW"/>
</dbReference>
<dbReference type="Pfam" id="PF05902">
    <property type="entry name" value="4_1_CTD"/>
    <property type="match status" value="1"/>
</dbReference>
<feature type="domain" description="FERM" evidence="7">
    <location>
        <begin position="63"/>
        <end position="359"/>
    </location>
</feature>
<feature type="compositionally biased region" description="Polar residues" evidence="6">
    <location>
        <begin position="517"/>
        <end position="526"/>
    </location>
</feature>
<dbReference type="PANTHER" id="PTHR23280">
    <property type="entry name" value="4.1 G PROTEIN"/>
    <property type="match status" value="1"/>
</dbReference>
<dbReference type="Gene3D" id="3.10.20.90">
    <property type="entry name" value="Phosphatidylinositol 3-kinase Catalytic Subunit, Chain A, domain 1"/>
    <property type="match status" value="1"/>
</dbReference>
<dbReference type="PANTHER" id="PTHR23280:SF20">
    <property type="entry name" value="BAND 4.1-LIKE PROTEIN 3"/>
    <property type="match status" value="1"/>
</dbReference>
<feature type="region of interest" description="Disordered" evidence="6">
    <location>
        <begin position="467"/>
        <end position="492"/>
    </location>
</feature>
<keyword evidence="3" id="KW-0597">Phosphoprotein</keyword>
<dbReference type="AlphaFoldDB" id="A0AAN7WMK8"/>
<dbReference type="PRINTS" id="PR00661">
    <property type="entry name" value="ERMFAMILY"/>
</dbReference>
<dbReference type="Pfam" id="PF09379">
    <property type="entry name" value="FERM_N"/>
    <property type="match status" value="1"/>
</dbReference>
<evidence type="ECO:0000256" key="2">
    <source>
        <dbReference type="ARBA" id="ARBA00022490"/>
    </source>
</evidence>
<dbReference type="CDD" id="cd13184">
    <property type="entry name" value="FERM_C_4_1_family"/>
    <property type="match status" value="1"/>
</dbReference>
<dbReference type="GO" id="GO:0005886">
    <property type="term" value="C:plasma membrane"/>
    <property type="evidence" value="ECO:0007669"/>
    <property type="project" value="TreeGrafter"/>
</dbReference>
<dbReference type="GO" id="GO:0005198">
    <property type="term" value="F:structural molecule activity"/>
    <property type="evidence" value="ECO:0007669"/>
    <property type="project" value="InterPro"/>
</dbReference>
<gene>
    <name evidence="8" type="ORF">PBY51_014580</name>
</gene>
<dbReference type="InterPro" id="IPR000798">
    <property type="entry name" value="Ez/rad/moesin-like"/>
</dbReference>
<proteinExistence type="predicted"/>
<dbReference type="SMART" id="SM00295">
    <property type="entry name" value="B41"/>
    <property type="match status" value="1"/>
</dbReference>
<dbReference type="CDD" id="cd14473">
    <property type="entry name" value="FERM_B-lobe"/>
    <property type="match status" value="1"/>
</dbReference>
<dbReference type="InterPro" id="IPR019747">
    <property type="entry name" value="FERM_CS"/>
</dbReference>
<dbReference type="InterPro" id="IPR019748">
    <property type="entry name" value="FERM_central"/>
</dbReference>
<dbReference type="Gene3D" id="1.20.80.10">
    <property type="match status" value="1"/>
</dbReference>
<keyword evidence="9" id="KW-1185">Reference proteome</keyword>
<comment type="caution">
    <text evidence="8">The sequence shown here is derived from an EMBL/GenBank/DDBJ whole genome shotgun (WGS) entry which is preliminary data.</text>
</comment>
<dbReference type="PROSITE" id="PS00660">
    <property type="entry name" value="FERM_1"/>
    <property type="match status" value="1"/>
</dbReference>
<dbReference type="SUPFAM" id="SSF47031">
    <property type="entry name" value="Second domain of FERM"/>
    <property type="match status" value="1"/>
</dbReference>
<keyword evidence="4" id="KW-0009">Actin-binding</keyword>
<keyword evidence="2" id="KW-0963">Cytoplasm</keyword>
<dbReference type="InterPro" id="IPR035963">
    <property type="entry name" value="FERM_2"/>
</dbReference>
<feature type="compositionally biased region" description="Basic and acidic residues" evidence="6">
    <location>
        <begin position="468"/>
        <end position="483"/>
    </location>
</feature>
<dbReference type="EMBL" id="JAUZQC010000023">
    <property type="protein sequence ID" value="KAK5850321.1"/>
    <property type="molecule type" value="Genomic_DNA"/>
</dbReference>
<name>A0AAN7WMK8_ELEMC</name>
<dbReference type="InterPro" id="IPR008379">
    <property type="entry name" value="Band_4.1_C"/>
</dbReference>
<dbReference type="Pfam" id="PF08736">
    <property type="entry name" value="FA"/>
    <property type="match status" value="1"/>
</dbReference>
<sequence length="893" mass="99082">MTTEPGEPQEAKEEAESFPEAAAHSTPKQSQAQSSLAEDSTSHLSSSSRIARSPARTLSFRTMQTKVTLLDGSMFTCTVEKRSRGAQLFDQVCEHVNLLERDYFSLSYRDADNNKNWLDPAKEMKKQVRGVPWNFSFNVKFYPADPAQLSEDITRYFLCLQLRQDIVSGRLPCSFATHTVLGSYTVQSELGDYDPEECGSDYLSQLCFAPTQTKEMEDKIMELHRSYRGMSPAEAEMHFLDNVKKLSMYGVDLHHARMVGSRVDCLPSAKSEDSEGVAIMLGVCSSGLLVYRDRLRINRFSWPKILKISYKRNNFYIKIRPGEFDQFESTIGFKLLNHRAAKRLWKVCVEHHCFFRLLSPEETPKKFLSLGSKFRYSGRTQIQSRRASAQISRPAPNFPRCISKRNILSRSLDGAPRATPTSSLIGSPAITSSPKANGGTHTDMGAGLYGASKAIAVSDLITTVTPERTVDEKRAEQSTERTNQKRRSRPAEEVQVLEVVEVMEVMEDKEEETVEVSLQSPPTAQKQDTKNELTDTALDGELTATESDQDEDLRTQETLGSPEEEQKPCSISALRRSFLEGGGVGGGVTEWEKRLASSPLRRLDDSPMIEPLEPDQEGGVTADQAPPHPQPIREKSYTLGRSYDTSSGRVVTMVTTESSCDDVIAGQPLITICEVMTPPSPPPCDIIGDVNRWGGASAITPLSSPFSPSPSPGHLTGRLTPPAIRVPKPTYDEMSPELTALLNSAREQTTFTEHNLLKTSEKEETLFLKTEPSDPDRPMTEHSQEVPVMRKTLTYEAPGRVDSDPAGLLLSSQTFTTETANTTTTTHITKTVKGGISETRIEKRIVISGDTEIDHDEALAAALSEARRQHPELSVTRVVVHKETEVSPDHVTE</sequence>
<dbReference type="InterPro" id="IPR029071">
    <property type="entry name" value="Ubiquitin-like_domsf"/>
</dbReference>
<dbReference type="FunFam" id="3.10.20.90:FF:000002">
    <property type="entry name" value="Erythrocyte protein band 4.1-like 3"/>
    <property type="match status" value="1"/>
</dbReference>
<dbReference type="InterPro" id="IPR011993">
    <property type="entry name" value="PH-like_dom_sf"/>
</dbReference>
<protein>
    <recommendedName>
        <fullName evidence="7">FERM domain-containing protein</fullName>
    </recommendedName>
</protein>
<dbReference type="FunFam" id="2.30.29.30:FF:000001">
    <property type="entry name" value="Erythrocyte membrane protein band 4.1"/>
    <property type="match status" value="1"/>
</dbReference>
<evidence type="ECO:0000256" key="4">
    <source>
        <dbReference type="ARBA" id="ARBA00023203"/>
    </source>
</evidence>
<evidence type="ECO:0000256" key="6">
    <source>
        <dbReference type="SAM" id="MobiDB-lite"/>
    </source>
</evidence>
<dbReference type="InterPro" id="IPR000299">
    <property type="entry name" value="FERM_domain"/>
</dbReference>
<dbReference type="InterPro" id="IPR018979">
    <property type="entry name" value="FERM_N"/>
</dbReference>
<dbReference type="FunFam" id="1.20.80.10:FF:000001">
    <property type="entry name" value="Erythrocyte membrane protein band 4.1"/>
    <property type="match status" value="1"/>
</dbReference>
<dbReference type="SUPFAM" id="SSF54236">
    <property type="entry name" value="Ubiquitin-like"/>
    <property type="match status" value="1"/>
</dbReference>
<dbReference type="InterPro" id="IPR014352">
    <property type="entry name" value="FERM/acyl-CoA-bd_prot_sf"/>
</dbReference>
<accession>A0AAN7WMK8</accession>
<dbReference type="SMART" id="SM01195">
    <property type="entry name" value="FA"/>
    <property type="match status" value="1"/>
</dbReference>
<dbReference type="PRINTS" id="PR00935">
    <property type="entry name" value="BAND41"/>
</dbReference>
<dbReference type="Proteomes" id="UP001346869">
    <property type="component" value="Unassembled WGS sequence"/>
</dbReference>